<feature type="transmembrane region" description="Helical" evidence="6">
    <location>
        <begin position="328"/>
        <end position="348"/>
    </location>
</feature>
<reference evidence="7" key="1">
    <citation type="submission" date="2021-04" db="EMBL/GenBank/DDBJ databases">
        <title>Genome based classification of Actinospica acidithermotolerans sp. nov., an actinobacterium isolated from an Indonesian hot spring.</title>
        <authorList>
            <person name="Kusuma A.B."/>
            <person name="Putra K.E."/>
            <person name="Nafisah S."/>
            <person name="Loh J."/>
            <person name="Nouioui I."/>
            <person name="Goodfellow M."/>
        </authorList>
    </citation>
    <scope>NUCLEOTIDE SEQUENCE</scope>
    <source>
        <strain evidence="7">DSM 45618</strain>
    </source>
</reference>
<accession>A0A8J7WI43</accession>
<evidence type="ECO:0000256" key="4">
    <source>
        <dbReference type="ARBA" id="ARBA00022989"/>
    </source>
</evidence>
<evidence type="ECO:0008006" key="9">
    <source>
        <dbReference type="Google" id="ProtNLM"/>
    </source>
</evidence>
<evidence type="ECO:0000256" key="2">
    <source>
        <dbReference type="ARBA" id="ARBA00022475"/>
    </source>
</evidence>
<dbReference type="PANTHER" id="PTHR30250:SF28">
    <property type="entry name" value="POLYSACCHARIDE BIOSYNTHESIS PROTEIN"/>
    <property type="match status" value="1"/>
</dbReference>
<dbReference type="PANTHER" id="PTHR30250">
    <property type="entry name" value="PST FAMILY PREDICTED COLANIC ACID TRANSPORTER"/>
    <property type="match status" value="1"/>
</dbReference>
<feature type="transmembrane region" description="Helical" evidence="6">
    <location>
        <begin position="216"/>
        <end position="239"/>
    </location>
</feature>
<evidence type="ECO:0000256" key="1">
    <source>
        <dbReference type="ARBA" id="ARBA00004651"/>
    </source>
</evidence>
<keyword evidence="4 6" id="KW-1133">Transmembrane helix</keyword>
<name>A0A8J7WI43_9ACTN</name>
<dbReference type="AlphaFoldDB" id="A0A8J7WI43"/>
<feature type="transmembrane region" description="Helical" evidence="6">
    <location>
        <begin position="384"/>
        <end position="404"/>
    </location>
</feature>
<feature type="transmembrane region" description="Helical" evidence="6">
    <location>
        <begin position="145"/>
        <end position="169"/>
    </location>
</feature>
<feature type="transmembrane region" description="Helical" evidence="6">
    <location>
        <begin position="85"/>
        <end position="107"/>
    </location>
</feature>
<feature type="transmembrane region" description="Helical" evidence="6">
    <location>
        <begin position="357"/>
        <end position="378"/>
    </location>
</feature>
<sequence length="427" mass="43368">MARRHLADSVLVAVGTLTGSVLSYGFSFALAHRLDQTGYGQIGSLLMIFLVASIPATAIQAVTARRIAAAQPLDQAGLRALTGPLVRWSLLVAVATTALLGALAPALSALLPAVSAGQIAWTALALVPNALIFCYLGVAQGSSRFAAFSILFVGFNGAKLVAGAAAGAAGARPGLIMGAVAGSWFVTAAVAHYALRDAVGKPHLVRGIGYVRELGTASWSLGAVLVLSLLDGLIAAHYFSGEVLGRYQAGALFTRAGYFGPQFVGVLAYPRLAVPHTRRRALTTAVVLSLGIGCAVVAATVSAAGPMIRVAFGAKYLSGAGGGFDLAAAAWLFALAGATQALVQLALLDAVARRSHVIGWLVCGGILTESALILTVAHHSATQLIATAACCGSVTAAVSLTVSFSARRHAASQHPPRLDAEYAPAAT</sequence>
<evidence type="ECO:0000313" key="8">
    <source>
        <dbReference type="Proteomes" id="UP000677913"/>
    </source>
</evidence>
<dbReference type="Proteomes" id="UP000677913">
    <property type="component" value="Unassembled WGS sequence"/>
</dbReference>
<keyword evidence="5 6" id="KW-0472">Membrane</keyword>
<feature type="transmembrane region" description="Helical" evidence="6">
    <location>
        <begin position="9"/>
        <end position="30"/>
    </location>
</feature>
<proteinExistence type="predicted"/>
<dbReference type="GO" id="GO:0005886">
    <property type="term" value="C:plasma membrane"/>
    <property type="evidence" value="ECO:0007669"/>
    <property type="project" value="UniProtKB-SubCell"/>
</dbReference>
<evidence type="ECO:0000256" key="3">
    <source>
        <dbReference type="ARBA" id="ARBA00022692"/>
    </source>
</evidence>
<comment type="caution">
    <text evidence="7">The sequence shown here is derived from an EMBL/GenBank/DDBJ whole genome shotgun (WGS) entry which is preliminary data.</text>
</comment>
<keyword evidence="3 6" id="KW-0812">Transmembrane</keyword>
<evidence type="ECO:0000313" key="7">
    <source>
        <dbReference type="EMBL" id="MBS2962668.1"/>
    </source>
</evidence>
<keyword evidence="2" id="KW-1003">Cell membrane</keyword>
<protein>
    <recommendedName>
        <fullName evidence="9">Polysaccharide biosynthesis protein</fullName>
    </recommendedName>
</protein>
<feature type="transmembrane region" description="Helical" evidence="6">
    <location>
        <begin position="175"/>
        <end position="195"/>
    </location>
</feature>
<comment type="subcellular location">
    <subcellularLocation>
        <location evidence="1">Cell membrane</location>
        <topology evidence="1">Multi-pass membrane protein</topology>
    </subcellularLocation>
</comment>
<dbReference type="RefSeq" id="WP_211465587.1">
    <property type="nucleotide sequence ID" value="NZ_JAGSXH010000014.1"/>
</dbReference>
<feature type="transmembrane region" description="Helical" evidence="6">
    <location>
        <begin position="251"/>
        <end position="269"/>
    </location>
</feature>
<feature type="transmembrane region" description="Helical" evidence="6">
    <location>
        <begin position="281"/>
        <end position="308"/>
    </location>
</feature>
<dbReference type="InterPro" id="IPR050833">
    <property type="entry name" value="Poly_Biosynth_Transport"/>
</dbReference>
<dbReference type="EMBL" id="JAGSXH010000014">
    <property type="protein sequence ID" value="MBS2962668.1"/>
    <property type="molecule type" value="Genomic_DNA"/>
</dbReference>
<evidence type="ECO:0000256" key="6">
    <source>
        <dbReference type="SAM" id="Phobius"/>
    </source>
</evidence>
<evidence type="ECO:0000256" key="5">
    <source>
        <dbReference type="ARBA" id="ARBA00023136"/>
    </source>
</evidence>
<organism evidence="7 8">
    <name type="scientific">Actinocrinis puniceicyclus</name>
    <dbReference type="NCBI Taxonomy" id="977794"/>
    <lineage>
        <taxon>Bacteria</taxon>
        <taxon>Bacillati</taxon>
        <taxon>Actinomycetota</taxon>
        <taxon>Actinomycetes</taxon>
        <taxon>Catenulisporales</taxon>
        <taxon>Actinospicaceae</taxon>
        <taxon>Actinocrinis</taxon>
    </lineage>
</organism>
<feature type="transmembrane region" description="Helical" evidence="6">
    <location>
        <begin position="119"/>
        <end position="138"/>
    </location>
</feature>
<feature type="transmembrane region" description="Helical" evidence="6">
    <location>
        <begin position="42"/>
        <end position="64"/>
    </location>
</feature>
<keyword evidence="8" id="KW-1185">Reference proteome</keyword>
<gene>
    <name evidence="7" type="ORF">KGA66_06400</name>
</gene>